<dbReference type="VEuPathDB" id="VectorBase:HLOH_059973"/>
<name>A0A9J6GR68_HAELO</name>
<accession>A0A9J6GR68</accession>
<organism evidence="1 2">
    <name type="scientific">Haemaphysalis longicornis</name>
    <name type="common">Bush tick</name>
    <dbReference type="NCBI Taxonomy" id="44386"/>
    <lineage>
        <taxon>Eukaryota</taxon>
        <taxon>Metazoa</taxon>
        <taxon>Ecdysozoa</taxon>
        <taxon>Arthropoda</taxon>
        <taxon>Chelicerata</taxon>
        <taxon>Arachnida</taxon>
        <taxon>Acari</taxon>
        <taxon>Parasitiformes</taxon>
        <taxon>Ixodida</taxon>
        <taxon>Ixodoidea</taxon>
        <taxon>Ixodidae</taxon>
        <taxon>Haemaphysalinae</taxon>
        <taxon>Haemaphysalis</taxon>
    </lineage>
</organism>
<sequence length="189" mass="20982">MGTFFIPPKVLIDLVKGDRTETLRIELTSGTLSNLLVRYSTNKKSPISGRSPFLTCKCIENIPVKTNAKKMPSRELLVELIRKKNESARLLKEGMIANSVITVTPHRALNIVQGAIFGREILAQTDADFLDGMKDEGVVSIHGFVITRDGALITTRHILVAFASRTLPETMKAVFINCRVRACFPNSKR</sequence>
<comment type="caution">
    <text evidence="1">The sequence shown here is derived from an EMBL/GenBank/DDBJ whole genome shotgun (WGS) entry which is preliminary data.</text>
</comment>
<proteinExistence type="predicted"/>
<gene>
    <name evidence="1" type="ORF">HPB48_006129</name>
</gene>
<evidence type="ECO:0000313" key="2">
    <source>
        <dbReference type="Proteomes" id="UP000821853"/>
    </source>
</evidence>
<dbReference type="AlphaFoldDB" id="A0A9J6GR68"/>
<protein>
    <submittedName>
        <fullName evidence="1">Uncharacterized protein</fullName>
    </submittedName>
</protein>
<evidence type="ECO:0000313" key="1">
    <source>
        <dbReference type="EMBL" id="KAH9377941.1"/>
    </source>
</evidence>
<dbReference type="Proteomes" id="UP000821853">
    <property type="component" value="Unassembled WGS sequence"/>
</dbReference>
<keyword evidence="2" id="KW-1185">Reference proteome</keyword>
<reference evidence="1 2" key="1">
    <citation type="journal article" date="2020" name="Cell">
        <title>Large-Scale Comparative Analyses of Tick Genomes Elucidate Their Genetic Diversity and Vector Capacities.</title>
        <authorList>
            <consortium name="Tick Genome and Microbiome Consortium (TIGMIC)"/>
            <person name="Jia N."/>
            <person name="Wang J."/>
            <person name="Shi W."/>
            <person name="Du L."/>
            <person name="Sun Y."/>
            <person name="Zhan W."/>
            <person name="Jiang J.F."/>
            <person name="Wang Q."/>
            <person name="Zhang B."/>
            <person name="Ji P."/>
            <person name="Bell-Sakyi L."/>
            <person name="Cui X.M."/>
            <person name="Yuan T.T."/>
            <person name="Jiang B.G."/>
            <person name="Yang W.F."/>
            <person name="Lam T.T."/>
            <person name="Chang Q.C."/>
            <person name="Ding S.J."/>
            <person name="Wang X.J."/>
            <person name="Zhu J.G."/>
            <person name="Ruan X.D."/>
            <person name="Zhao L."/>
            <person name="Wei J.T."/>
            <person name="Ye R.Z."/>
            <person name="Que T.C."/>
            <person name="Du C.H."/>
            <person name="Zhou Y.H."/>
            <person name="Cheng J.X."/>
            <person name="Dai P.F."/>
            <person name="Guo W.B."/>
            <person name="Han X.H."/>
            <person name="Huang E.J."/>
            <person name="Li L.F."/>
            <person name="Wei W."/>
            <person name="Gao Y.C."/>
            <person name="Liu J.Z."/>
            <person name="Shao H.Z."/>
            <person name="Wang X."/>
            <person name="Wang C.C."/>
            <person name="Yang T.C."/>
            <person name="Huo Q.B."/>
            <person name="Li W."/>
            <person name="Chen H.Y."/>
            <person name="Chen S.E."/>
            <person name="Zhou L.G."/>
            <person name="Ni X.B."/>
            <person name="Tian J.H."/>
            <person name="Sheng Y."/>
            <person name="Liu T."/>
            <person name="Pan Y.S."/>
            <person name="Xia L.Y."/>
            <person name="Li J."/>
            <person name="Zhao F."/>
            <person name="Cao W.C."/>
        </authorList>
    </citation>
    <scope>NUCLEOTIDE SEQUENCE [LARGE SCALE GENOMIC DNA]</scope>
    <source>
        <strain evidence="1">HaeL-2018</strain>
    </source>
</reference>
<dbReference type="EMBL" id="JABSTR010000008">
    <property type="protein sequence ID" value="KAH9377941.1"/>
    <property type="molecule type" value="Genomic_DNA"/>
</dbReference>